<evidence type="ECO:0000313" key="4">
    <source>
        <dbReference type="EMBL" id="ODV57127.1"/>
    </source>
</evidence>
<evidence type="ECO:0000259" key="3">
    <source>
        <dbReference type="PROSITE" id="PS51186"/>
    </source>
</evidence>
<sequence length="150" mass="17695">MSLQITQQLDAKNKSYVNHMLYEYNVEHFPKDLQGRYKEINLFLTDQDNQIFGGILGEVCWNWLEIHTLMVDEKFRGQGYGSKLLAAIEEIALENKCDFIKVDTLSFQALTFYENHDYEIYGTLDQVGRDFKHYYLKKTLQYDLDVASQD</sequence>
<name>A0A1E4R9H3_9BACI</name>
<dbReference type="PROSITE" id="PS51186">
    <property type="entry name" value="GNAT"/>
    <property type="match status" value="1"/>
</dbReference>
<dbReference type="InterPro" id="IPR016181">
    <property type="entry name" value="Acyl_CoA_acyltransferase"/>
</dbReference>
<dbReference type="RefSeq" id="WP_069482050.1">
    <property type="nucleotide sequence ID" value="NZ_KV766182.1"/>
</dbReference>
<dbReference type="InterPro" id="IPR050680">
    <property type="entry name" value="YpeA/RimI_acetyltransf"/>
</dbReference>
<dbReference type="PANTHER" id="PTHR43420">
    <property type="entry name" value="ACETYLTRANSFERASE"/>
    <property type="match status" value="1"/>
</dbReference>
<keyword evidence="1 4" id="KW-0808">Transferase</keyword>
<dbReference type="Gene3D" id="3.40.630.30">
    <property type="match status" value="1"/>
</dbReference>
<dbReference type="GO" id="GO:0016747">
    <property type="term" value="F:acyltransferase activity, transferring groups other than amino-acyl groups"/>
    <property type="evidence" value="ECO:0007669"/>
    <property type="project" value="InterPro"/>
</dbReference>
<dbReference type="Pfam" id="PF00583">
    <property type="entry name" value="Acetyltransf_1"/>
    <property type="match status" value="1"/>
</dbReference>
<dbReference type="OrthoDB" id="9787920at2"/>
<dbReference type="PANTHER" id="PTHR43420:SF52">
    <property type="entry name" value="N-ACETYLTRANSFERASE YODP"/>
    <property type="match status" value="1"/>
</dbReference>
<dbReference type="InterPro" id="IPR000182">
    <property type="entry name" value="GNAT_dom"/>
</dbReference>
<proteinExistence type="predicted"/>
<dbReference type="SUPFAM" id="SSF55729">
    <property type="entry name" value="Acyl-CoA N-acyltransferases (Nat)"/>
    <property type="match status" value="1"/>
</dbReference>
<evidence type="ECO:0000313" key="5">
    <source>
        <dbReference type="Proteomes" id="UP000094784"/>
    </source>
</evidence>
<dbReference type="EMBL" id="MECQ01000001">
    <property type="protein sequence ID" value="ODV57127.1"/>
    <property type="molecule type" value="Genomic_DNA"/>
</dbReference>
<dbReference type="AlphaFoldDB" id="A0A1E4R9H3"/>
<reference evidence="4 5" key="1">
    <citation type="submission" date="2016-09" db="EMBL/GenBank/DDBJ databases">
        <title>Draft genome sequence of the soil isolate, Lysinibacillus fusiformis M5, a potential hypoxanthine producer.</title>
        <authorList>
            <person name="Gallegos-Monterrosa R."/>
            <person name="Maroti G."/>
            <person name="Balint B."/>
            <person name="Kovacs A.T."/>
        </authorList>
    </citation>
    <scope>NUCLEOTIDE SEQUENCE [LARGE SCALE GENOMIC DNA]</scope>
    <source>
        <strain evidence="4 5">M5</strain>
    </source>
</reference>
<dbReference type="CDD" id="cd04301">
    <property type="entry name" value="NAT_SF"/>
    <property type="match status" value="1"/>
</dbReference>
<protein>
    <submittedName>
        <fullName evidence="4">GNAT family N-acetyltransferase</fullName>
    </submittedName>
</protein>
<evidence type="ECO:0000256" key="2">
    <source>
        <dbReference type="ARBA" id="ARBA00023315"/>
    </source>
</evidence>
<accession>A0A1E4R9H3</accession>
<comment type="caution">
    <text evidence="4">The sequence shown here is derived from an EMBL/GenBank/DDBJ whole genome shotgun (WGS) entry which is preliminary data.</text>
</comment>
<evidence type="ECO:0000256" key="1">
    <source>
        <dbReference type="ARBA" id="ARBA00022679"/>
    </source>
</evidence>
<organism evidence="4 5">
    <name type="scientific">Lysinibacillus fusiformis</name>
    <dbReference type="NCBI Taxonomy" id="28031"/>
    <lineage>
        <taxon>Bacteria</taxon>
        <taxon>Bacillati</taxon>
        <taxon>Bacillota</taxon>
        <taxon>Bacilli</taxon>
        <taxon>Bacillales</taxon>
        <taxon>Bacillaceae</taxon>
        <taxon>Lysinibacillus</taxon>
    </lineage>
</organism>
<gene>
    <name evidence="4" type="ORF">BG258_15040</name>
</gene>
<dbReference type="Proteomes" id="UP000094784">
    <property type="component" value="Unassembled WGS sequence"/>
</dbReference>
<keyword evidence="2" id="KW-0012">Acyltransferase</keyword>
<feature type="domain" description="N-acetyltransferase" evidence="3">
    <location>
        <begin position="4"/>
        <end position="141"/>
    </location>
</feature>